<keyword evidence="5 10" id="KW-0812">Transmembrane</keyword>
<evidence type="ECO:0000256" key="9">
    <source>
        <dbReference type="PIRNR" id="PIRNR016636"/>
    </source>
</evidence>
<comment type="similarity">
    <text evidence="2 9">Belongs to the membrane-bound acyltransferase family.</text>
</comment>
<dbReference type="PANTHER" id="PTHR13285:SF23">
    <property type="entry name" value="TEICHOIC ACID D-ALANYLTRANSFERASE"/>
    <property type="match status" value="1"/>
</dbReference>
<comment type="subcellular location">
    <subcellularLocation>
        <location evidence="1">Cell membrane</location>
        <topology evidence="1">Multi-pass membrane protein</topology>
    </subcellularLocation>
</comment>
<evidence type="ECO:0000256" key="8">
    <source>
        <dbReference type="ARBA" id="ARBA00023315"/>
    </source>
</evidence>
<dbReference type="PIRSF" id="PIRSF016636">
    <property type="entry name" value="AlgI_DltB"/>
    <property type="match status" value="1"/>
</dbReference>
<gene>
    <name evidence="11" type="ORF">ACIB24_15310</name>
</gene>
<feature type="transmembrane region" description="Helical" evidence="10">
    <location>
        <begin position="438"/>
        <end position="456"/>
    </location>
</feature>
<evidence type="ECO:0000256" key="6">
    <source>
        <dbReference type="ARBA" id="ARBA00022989"/>
    </source>
</evidence>
<evidence type="ECO:0000256" key="5">
    <source>
        <dbReference type="ARBA" id="ARBA00022692"/>
    </source>
</evidence>
<keyword evidence="6 10" id="KW-1133">Transmembrane helix</keyword>
<sequence length="466" mass="51494">MLGPAMVFSSPTFLFLFLPVTLLGYVAVPARWRNAVLLLASVVFYVWGAGAAVAVLLYVALVALIGGRLVAHDRSRRILAALVVLLLTPLAFFKYLPPLAQLSLGHAPAWALPLGISFFTFHAISYVVDVHQRRIEPERSTKDLLLYLFLFPHQIAGPIVRYREIVTELKDRRDVTLGNLTYGCSRFTWGLAKKAFVADSAGVVADAAFAGQGTPNLATAWLGALAYAIQIYFDFSGYTDMAVGLAAMFGFRFPENFANPYRAIGPADFWRRWHMTLSRWFRDYLYIPLGGNRHGVRREYLALVITFTATALWHGAAWTFLVWGALHSAALLLERVTGLREDTRALAARRALTVAFVVLAWVPFRAPTLHRAVEIWHGMVAGGFGAPSPQVLLTLTPWSLLALGLGGLAAVGPRERTGFQWVHGLCPPDLSGFRYGRAVLVAPALLVVAVVSMLWLDFSPFLYFQF</sequence>
<dbReference type="EMBL" id="JBITLV010000005">
    <property type="protein sequence ID" value="MFI7588437.1"/>
    <property type="molecule type" value="Genomic_DNA"/>
</dbReference>
<evidence type="ECO:0000256" key="3">
    <source>
        <dbReference type="ARBA" id="ARBA00022475"/>
    </source>
</evidence>
<dbReference type="RefSeq" id="WP_398282076.1">
    <property type="nucleotide sequence ID" value="NZ_JBITLV010000005.1"/>
</dbReference>
<dbReference type="InterPro" id="IPR051085">
    <property type="entry name" value="MB_O-acyltransferase"/>
</dbReference>
<feature type="transmembrane region" description="Helical" evidence="10">
    <location>
        <begin position="44"/>
        <end position="66"/>
    </location>
</feature>
<keyword evidence="8 9" id="KW-0012">Acyltransferase</keyword>
<keyword evidence="3 9" id="KW-1003">Cell membrane</keyword>
<feature type="transmembrane region" description="Helical" evidence="10">
    <location>
        <begin position="300"/>
        <end position="326"/>
    </location>
</feature>
<evidence type="ECO:0000256" key="4">
    <source>
        <dbReference type="ARBA" id="ARBA00022679"/>
    </source>
</evidence>
<evidence type="ECO:0000313" key="11">
    <source>
        <dbReference type="EMBL" id="MFI7588437.1"/>
    </source>
</evidence>
<dbReference type="Proteomes" id="UP001612915">
    <property type="component" value="Unassembled WGS sequence"/>
</dbReference>
<dbReference type="InterPro" id="IPR004299">
    <property type="entry name" value="MBOAT_fam"/>
</dbReference>
<comment type="caution">
    <text evidence="11">The sequence shown here is derived from an EMBL/GenBank/DDBJ whole genome shotgun (WGS) entry which is preliminary data.</text>
</comment>
<dbReference type="Pfam" id="PF03062">
    <property type="entry name" value="MBOAT"/>
    <property type="match status" value="1"/>
</dbReference>
<keyword evidence="12" id="KW-1185">Reference proteome</keyword>
<protein>
    <submittedName>
        <fullName evidence="11">MBOAT family O-acyltransferase</fullName>
    </submittedName>
</protein>
<organism evidence="11 12">
    <name type="scientific">Spongisporangium articulatum</name>
    <dbReference type="NCBI Taxonomy" id="3362603"/>
    <lineage>
        <taxon>Bacteria</taxon>
        <taxon>Bacillati</taxon>
        <taxon>Actinomycetota</taxon>
        <taxon>Actinomycetes</taxon>
        <taxon>Kineosporiales</taxon>
        <taxon>Kineosporiaceae</taxon>
        <taxon>Spongisporangium</taxon>
    </lineage>
</organism>
<evidence type="ECO:0000256" key="7">
    <source>
        <dbReference type="ARBA" id="ARBA00023136"/>
    </source>
</evidence>
<feature type="transmembrane region" description="Helical" evidence="10">
    <location>
        <begin position="12"/>
        <end position="32"/>
    </location>
</feature>
<evidence type="ECO:0000256" key="2">
    <source>
        <dbReference type="ARBA" id="ARBA00010323"/>
    </source>
</evidence>
<accession>A0ABW8AS49</accession>
<evidence type="ECO:0000256" key="1">
    <source>
        <dbReference type="ARBA" id="ARBA00004651"/>
    </source>
</evidence>
<reference evidence="11 12" key="1">
    <citation type="submission" date="2024-10" db="EMBL/GenBank/DDBJ databases">
        <title>The Natural Products Discovery Center: Release of the First 8490 Sequenced Strains for Exploring Actinobacteria Biosynthetic Diversity.</title>
        <authorList>
            <person name="Kalkreuter E."/>
            <person name="Kautsar S.A."/>
            <person name="Yang D."/>
            <person name="Bader C.D."/>
            <person name="Teijaro C.N."/>
            <person name="Fluegel L."/>
            <person name="Davis C.M."/>
            <person name="Simpson J.R."/>
            <person name="Lauterbach L."/>
            <person name="Steele A.D."/>
            <person name="Gui C."/>
            <person name="Meng S."/>
            <person name="Li G."/>
            <person name="Viehrig K."/>
            <person name="Ye F."/>
            <person name="Su P."/>
            <person name="Kiefer A.F."/>
            <person name="Nichols A."/>
            <person name="Cepeda A.J."/>
            <person name="Yan W."/>
            <person name="Fan B."/>
            <person name="Jiang Y."/>
            <person name="Adhikari A."/>
            <person name="Zheng C.-J."/>
            <person name="Schuster L."/>
            <person name="Cowan T.M."/>
            <person name="Smanski M.J."/>
            <person name="Chevrette M.G."/>
            <person name="De Carvalho L.P.S."/>
            <person name="Shen B."/>
        </authorList>
    </citation>
    <scope>NUCLEOTIDE SEQUENCE [LARGE SCALE GENOMIC DNA]</scope>
    <source>
        <strain evidence="11 12">NPDC049639</strain>
    </source>
</reference>
<evidence type="ECO:0000256" key="10">
    <source>
        <dbReference type="SAM" id="Phobius"/>
    </source>
</evidence>
<proteinExistence type="inferred from homology"/>
<feature type="transmembrane region" description="Helical" evidence="10">
    <location>
        <begin position="78"/>
        <end position="97"/>
    </location>
</feature>
<keyword evidence="4 9" id="KW-0808">Transferase</keyword>
<name>A0ABW8AS49_9ACTN</name>
<evidence type="ECO:0000313" key="12">
    <source>
        <dbReference type="Proteomes" id="UP001612915"/>
    </source>
</evidence>
<dbReference type="PANTHER" id="PTHR13285">
    <property type="entry name" value="ACYLTRANSFERASE"/>
    <property type="match status" value="1"/>
</dbReference>
<dbReference type="InterPro" id="IPR028362">
    <property type="entry name" value="AlgI"/>
</dbReference>
<keyword evidence="7 9" id="KW-0472">Membrane</keyword>
<dbReference type="InterPro" id="IPR024194">
    <property type="entry name" value="Ac/AlaTfrase_AlgI/DltB"/>
</dbReference>
<feature type="transmembrane region" description="Helical" evidence="10">
    <location>
        <begin position="109"/>
        <end position="128"/>
    </location>
</feature>
<dbReference type="PIRSF" id="PIRSF500217">
    <property type="entry name" value="AlgI"/>
    <property type="match status" value="1"/>
</dbReference>